<dbReference type="AlphaFoldDB" id="A0A2R5GJT6"/>
<proteinExistence type="predicted"/>
<comment type="caution">
    <text evidence="2">The sequence shown here is derived from an EMBL/GenBank/DDBJ whole genome shotgun (WGS) entry which is preliminary data.</text>
</comment>
<reference evidence="2 3" key="1">
    <citation type="submission" date="2017-12" db="EMBL/GenBank/DDBJ databases">
        <title>Sequencing, de novo assembly and annotation of complete genome of a new Thraustochytrid species, strain FCC1311.</title>
        <authorList>
            <person name="Sedici K."/>
            <person name="Godart F."/>
            <person name="Aiese Cigliano R."/>
            <person name="Sanseverino W."/>
            <person name="Barakat M."/>
            <person name="Ortet P."/>
            <person name="Marechal E."/>
            <person name="Cagnac O."/>
            <person name="Amato A."/>
        </authorList>
    </citation>
    <scope>NUCLEOTIDE SEQUENCE [LARGE SCALE GENOMIC DNA]</scope>
</reference>
<dbReference type="SUPFAM" id="SSF57184">
    <property type="entry name" value="Growth factor receptor domain"/>
    <property type="match status" value="1"/>
</dbReference>
<organism evidence="2 3">
    <name type="scientific">Hondaea fermentalgiana</name>
    <dbReference type="NCBI Taxonomy" id="2315210"/>
    <lineage>
        <taxon>Eukaryota</taxon>
        <taxon>Sar</taxon>
        <taxon>Stramenopiles</taxon>
        <taxon>Bigyra</taxon>
        <taxon>Labyrinthulomycetes</taxon>
        <taxon>Thraustochytrida</taxon>
        <taxon>Thraustochytriidae</taxon>
        <taxon>Hondaea</taxon>
    </lineage>
</organism>
<dbReference type="InterPro" id="IPR009030">
    <property type="entry name" value="Growth_fac_rcpt_cys_sf"/>
</dbReference>
<feature type="region of interest" description="Disordered" evidence="1">
    <location>
        <begin position="1"/>
        <end position="27"/>
    </location>
</feature>
<dbReference type="Proteomes" id="UP000241890">
    <property type="component" value="Unassembled WGS sequence"/>
</dbReference>
<evidence type="ECO:0000256" key="1">
    <source>
        <dbReference type="SAM" id="MobiDB-lite"/>
    </source>
</evidence>
<keyword evidence="3" id="KW-1185">Reference proteome</keyword>
<evidence type="ECO:0000313" key="3">
    <source>
        <dbReference type="Proteomes" id="UP000241890"/>
    </source>
</evidence>
<dbReference type="EMBL" id="BEYU01000092">
    <property type="protein sequence ID" value="GBG31150.1"/>
    <property type="molecule type" value="Genomic_DNA"/>
</dbReference>
<evidence type="ECO:0000313" key="2">
    <source>
        <dbReference type="EMBL" id="GBG31150.1"/>
    </source>
</evidence>
<feature type="compositionally biased region" description="Basic residues" evidence="1">
    <location>
        <begin position="17"/>
        <end position="27"/>
    </location>
</feature>
<gene>
    <name evidence="2" type="ORF">FCC1311_073712</name>
</gene>
<accession>A0A2R5GJT6</accession>
<protein>
    <submittedName>
        <fullName evidence="2">Uncharacterized protein</fullName>
    </submittedName>
</protein>
<name>A0A2R5GJT6_9STRA</name>
<dbReference type="InParanoid" id="A0A2R5GJT6"/>
<sequence>MQTRNLKTSKEESNKQSKAKLTARKSSVKSNQVEIKMHATNAMKLLAMVAAVLVATSDACGLKNSEPCKAEIPCRGGLTAIDGTCQPCGSSDQPICPEPNTLACRGATIDIDGTCAPCGGKGKPLCATSQPCSSGLAPNLKDGLTCSPCGAQNQPMCTGENELSCDPLYTPSVDGSCVKCGFEIFKTKEQLAQCAITGHYLAEEFDGGSAEAANRMELGKQQVTLTFTPLGKPGEVTDYIVTKTNTNTLASTTEDDHFKNIDAKPMLFSHEEIGFKFPFYGRVMENFCISPQGFVSFVDKDSLCKNDVLEAGSDSLLRLHYNQPRVSAYFAKWKPADCSAKDRPNGCVRTFLGKREEDNVAFLKVFYSQVTDYDEPSTIRPQLTLLIHEDGLIQIRYPWGQSGYSNGVVGLSPITDRFQGKYADQVSFTVETCYNGFTAQPDGTCARD</sequence>